<dbReference type="SUPFAM" id="SSF51430">
    <property type="entry name" value="NAD(P)-linked oxidoreductase"/>
    <property type="match status" value="1"/>
</dbReference>
<proteinExistence type="predicted"/>
<accession>A0A368VQ45</accession>
<evidence type="ECO:0000313" key="3">
    <source>
        <dbReference type="Proteomes" id="UP000253495"/>
    </source>
</evidence>
<gene>
    <name evidence="2" type="ORF">DFQ14_106102</name>
</gene>
<dbReference type="Pfam" id="PF00248">
    <property type="entry name" value="Aldo_ket_red"/>
    <property type="match status" value="1"/>
</dbReference>
<dbReference type="Proteomes" id="UP000253495">
    <property type="component" value="Unassembled WGS sequence"/>
</dbReference>
<organism evidence="2 3">
    <name type="scientific">Halopolyspora algeriensis</name>
    <dbReference type="NCBI Taxonomy" id="1500506"/>
    <lineage>
        <taxon>Bacteria</taxon>
        <taxon>Bacillati</taxon>
        <taxon>Actinomycetota</taxon>
        <taxon>Actinomycetes</taxon>
        <taxon>Actinomycetes incertae sedis</taxon>
        <taxon>Halopolyspora</taxon>
    </lineage>
</organism>
<dbReference type="Gene3D" id="3.20.20.100">
    <property type="entry name" value="NADP-dependent oxidoreductase domain"/>
    <property type="match status" value="1"/>
</dbReference>
<evidence type="ECO:0000259" key="1">
    <source>
        <dbReference type="Pfam" id="PF00248"/>
    </source>
</evidence>
<name>A0A368VQ45_9ACTN</name>
<feature type="domain" description="NADP-dependent oxidoreductase" evidence="1">
    <location>
        <begin position="9"/>
        <end position="74"/>
    </location>
</feature>
<dbReference type="EMBL" id="QPJC01000006">
    <property type="protein sequence ID" value="RCW43624.1"/>
    <property type="molecule type" value="Genomic_DNA"/>
</dbReference>
<dbReference type="OrthoDB" id="9768793at2"/>
<dbReference type="InterPro" id="IPR023210">
    <property type="entry name" value="NADP_OxRdtase_dom"/>
</dbReference>
<protein>
    <submittedName>
        <fullName evidence="2">Aldo/keto reductase family protein</fullName>
    </submittedName>
</protein>
<dbReference type="InterPro" id="IPR036812">
    <property type="entry name" value="NAD(P)_OxRdtase_dom_sf"/>
</dbReference>
<evidence type="ECO:0000313" key="2">
    <source>
        <dbReference type="EMBL" id="RCW43624.1"/>
    </source>
</evidence>
<dbReference type="RefSeq" id="WP_114453202.1">
    <property type="nucleotide sequence ID" value="NZ_QPJC01000006.1"/>
</dbReference>
<keyword evidence="3" id="KW-1185">Reference proteome</keyword>
<sequence length="77" mass="8087">MIRGDERGVTMLAALDEAATLRNVPVSAVSLAWLLARQDVIAPIAGARNSAQLTTILPAADTTLTDAELQRRDATSA</sequence>
<reference evidence="2 3" key="1">
    <citation type="submission" date="2018-07" db="EMBL/GenBank/DDBJ databases">
        <title>Genomic Encyclopedia of Type Strains, Phase III (KMG-III): the genomes of soil and plant-associated and newly described type strains.</title>
        <authorList>
            <person name="Whitman W."/>
        </authorList>
    </citation>
    <scope>NUCLEOTIDE SEQUENCE [LARGE SCALE GENOMIC DNA]</scope>
    <source>
        <strain evidence="2 3">CECT 8575</strain>
    </source>
</reference>
<comment type="caution">
    <text evidence="2">The sequence shown here is derived from an EMBL/GenBank/DDBJ whole genome shotgun (WGS) entry which is preliminary data.</text>
</comment>
<dbReference type="AlphaFoldDB" id="A0A368VQ45"/>